<organism evidence="1 2">
    <name type="scientific">Coleophoma cylindrospora</name>
    <dbReference type="NCBI Taxonomy" id="1849047"/>
    <lineage>
        <taxon>Eukaryota</taxon>
        <taxon>Fungi</taxon>
        <taxon>Dikarya</taxon>
        <taxon>Ascomycota</taxon>
        <taxon>Pezizomycotina</taxon>
        <taxon>Leotiomycetes</taxon>
        <taxon>Helotiales</taxon>
        <taxon>Dermateaceae</taxon>
        <taxon>Coleophoma</taxon>
    </lineage>
</organism>
<proteinExistence type="predicted"/>
<dbReference type="OrthoDB" id="5953249at2759"/>
<evidence type="ECO:0000313" key="2">
    <source>
        <dbReference type="Proteomes" id="UP000256645"/>
    </source>
</evidence>
<sequence>MARTLKAKYQAKLPLSRPWNNTAGHLVVKENQGLPALTKTRPGKFQPGTTAIISQDEVGTFMEELIHEAGKDTIVILFGRSLEQDVKWLAAPNCPKYCQPANLPSCGRMAKHSEGGGGGDWHNAGNDAHATLGAMLRLMEQLGWGT</sequence>
<comment type="caution">
    <text evidence="1">The sequence shown here is derived from an EMBL/GenBank/DDBJ whole genome shotgun (WGS) entry which is preliminary data.</text>
</comment>
<reference evidence="1 2" key="1">
    <citation type="journal article" date="2018" name="IMA Fungus">
        <title>IMA Genome-F 9: Draft genome sequence of Annulohypoxylon stygium, Aspergillus mulundensis, Berkeleyomyces basicola (syn. Thielaviopsis basicola), Ceratocystis smalleyi, two Cercospora beticola strains, Coleophoma cylindrospora, Fusarium fracticaudum, Phialophora cf. hyalina, and Morchella septimelata.</title>
        <authorList>
            <person name="Wingfield B.D."/>
            <person name="Bills G.F."/>
            <person name="Dong Y."/>
            <person name="Huang W."/>
            <person name="Nel W.J."/>
            <person name="Swalarsk-Parry B.S."/>
            <person name="Vaghefi N."/>
            <person name="Wilken P.M."/>
            <person name="An Z."/>
            <person name="de Beer Z.W."/>
            <person name="De Vos L."/>
            <person name="Chen L."/>
            <person name="Duong T.A."/>
            <person name="Gao Y."/>
            <person name="Hammerbacher A."/>
            <person name="Kikkert J.R."/>
            <person name="Li Y."/>
            <person name="Li H."/>
            <person name="Li K."/>
            <person name="Li Q."/>
            <person name="Liu X."/>
            <person name="Ma X."/>
            <person name="Naidoo K."/>
            <person name="Pethybridge S.J."/>
            <person name="Sun J."/>
            <person name="Steenkamp E.T."/>
            <person name="van der Nest M.A."/>
            <person name="van Wyk S."/>
            <person name="Wingfield M.J."/>
            <person name="Xiong C."/>
            <person name="Yue Q."/>
            <person name="Zhang X."/>
        </authorList>
    </citation>
    <scope>NUCLEOTIDE SEQUENCE [LARGE SCALE GENOMIC DNA]</scope>
    <source>
        <strain evidence="1 2">BP6252</strain>
    </source>
</reference>
<accession>A0A3D8R160</accession>
<dbReference type="EMBL" id="PDLM01000010">
    <property type="protein sequence ID" value="RDW67651.1"/>
    <property type="molecule type" value="Genomic_DNA"/>
</dbReference>
<evidence type="ECO:0000313" key="1">
    <source>
        <dbReference type="EMBL" id="RDW67651.1"/>
    </source>
</evidence>
<dbReference type="Proteomes" id="UP000256645">
    <property type="component" value="Unassembled WGS sequence"/>
</dbReference>
<gene>
    <name evidence="1" type="ORF">BP6252_09047</name>
</gene>
<keyword evidence="2" id="KW-1185">Reference proteome</keyword>
<protein>
    <submittedName>
        <fullName evidence="1">Uncharacterized protein</fullName>
    </submittedName>
</protein>
<dbReference type="AlphaFoldDB" id="A0A3D8R160"/>
<name>A0A3D8R160_9HELO</name>